<reference evidence="1" key="1">
    <citation type="submission" date="2023-07" db="EMBL/GenBank/DDBJ databases">
        <title>draft genome sequence of fig (Ficus carica).</title>
        <authorList>
            <person name="Takahashi T."/>
            <person name="Nishimura K."/>
        </authorList>
    </citation>
    <scope>NUCLEOTIDE SEQUENCE</scope>
</reference>
<protein>
    <submittedName>
        <fullName evidence="1">Uncharacterized protein</fullName>
    </submittedName>
</protein>
<evidence type="ECO:0000313" key="2">
    <source>
        <dbReference type="Proteomes" id="UP001187192"/>
    </source>
</evidence>
<gene>
    <name evidence="1" type="ORF">TIFTF001_053932</name>
</gene>
<name>A0AA88EH68_FICCA</name>
<evidence type="ECO:0000313" key="1">
    <source>
        <dbReference type="EMBL" id="GMN74847.1"/>
    </source>
</evidence>
<dbReference type="Proteomes" id="UP001187192">
    <property type="component" value="Unassembled WGS sequence"/>
</dbReference>
<organism evidence="1 2">
    <name type="scientific">Ficus carica</name>
    <name type="common">Common fig</name>
    <dbReference type="NCBI Taxonomy" id="3494"/>
    <lineage>
        <taxon>Eukaryota</taxon>
        <taxon>Viridiplantae</taxon>
        <taxon>Streptophyta</taxon>
        <taxon>Embryophyta</taxon>
        <taxon>Tracheophyta</taxon>
        <taxon>Spermatophyta</taxon>
        <taxon>Magnoliopsida</taxon>
        <taxon>eudicotyledons</taxon>
        <taxon>Gunneridae</taxon>
        <taxon>Pentapetalae</taxon>
        <taxon>rosids</taxon>
        <taxon>fabids</taxon>
        <taxon>Rosales</taxon>
        <taxon>Moraceae</taxon>
        <taxon>Ficeae</taxon>
        <taxon>Ficus</taxon>
    </lineage>
</organism>
<accession>A0AA88EH68</accession>
<comment type="caution">
    <text evidence="1">The sequence shown here is derived from an EMBL/GenBank/DDBJ whole genome shotgun (WGS) entry which is preliminary data.</text>
</comment>
<proteinExistence type="predicted"/>
<keyword evidence="2" id="KW-1185">Reference proteome</keyword>
<dbReference type="EMBL" id="BTGU01013631">
    <property type="protein sequence ID" value="GMN74847.1"/>
    <property type="molecule type" value="Genomic_DNA"/>
</dbReference>
<sequence>MVAGAGEAGSSGGFIVGGSGGPDLAWGVRRLGRKGLGRGWRKLGSWAGGAHCPAGSA</sequence>
<dbReference type="AlphaFoldDB" id="A0AA88EH68"/>